<dbReference type="Proteomes" id="UP000887013">
    <property type="component" value="Unassembled WGS sequence"/>
</dbReference>
<dbReference type="AlphaFoldDB" id="A0A8X6PX85"/>
<reference evidence="1" key="1">
    <citation type="submission" date="2020-08" db="EMBL/GenBank/DDBJ databases">
        <title>Multicomponent nature underlies the extraordinary mechanical properties of spider dragline silk.</title>
        <authorList>
            <person name="Kono N."/>
            <person name="Nakamura H."/>
            <person name="Mori M."/>
            <person name="Yoshida Y."/>
            <person name="Ohtoshi R."/>
            <person name="Malay A.D."/>
            <person name="Moran D.A.P."/>
            <person name="Tomita M."/>
            <person name="Numata K."/>
            <person name="Arakawa K."/>
        </authorList>
    </citation>
    <scope>NUCLEOTIDE SEQUENCE</scope>
</reference>
<gene>
    <name evidence="1" type="ORF">NPIL_15401</name>
</gene>
<dbReference type="EMBL" id="BMAW01074179">
    <property type="protein sequence ID" value="GFT90958.1"/>
    <property type="molecule type" value="Genomic_DNA"/>
</dbReference>
<name>A0A8X6PX85_NEPPI</name>
<evidence type="ECO:0000313" key="1">
    <source>
        <dbReference type="EMBL" id="GFT90958.1"/>
    </source>
</evidence>
<comment type="caution">
    <text evidence="1">The sequence shown here is derived from an EMBL/GenBank/DDBJ whole genome shotgun (WGS) entry which is preliminary data.</text>
</comment>
<sequence>MQIGQLKSLVSCLAHLKPSQLHRRSSIPSTTGWGQITVIFTATENLQQFIANSKDISRYSVIGSFTSNSAVDEIIELLDQFVFTLTIRDIGRSAD</sequence>
<organism evidence="1 2">
    <name type="scientific">Nephila pilipes</name>
    <name type="common">Giant wood spider</name>
    <name type="synonym">Nephila maculata</name>
    <dbReference type="NCBI Taxonomy" id="299642"/>
    <lineage>
        <taxon>Eukaryota</taxon>
        <taxon>Metazoa</taxon>
        <taxon>Ecdysozoa</taxon>
        <taxon>Arthropoda</taxon>
        <taxon>Chelicerata</taxon>
        <taxon>Arachnida</taxon>
        <taxon>Araneae</taxon>
        <taxon>Araneomorphae</taxon>
        <taxon>Entelegynae</taxon>
        <taxon>Araneoidea</taxon>
        <taxon>Nephilidae</taxon>
        <taxon>Nephila</taxon>
    </lineage>
</organism>
<protein>
    <submittedName>
        <fullName evidence="1">Uncharacterized protein</fullName>
    </submittedName>
</protein>
<proteinExistence type="predicted"/>
<keyword evidence="2" id="KW-1185">Reference proteome</keyword>
<accession>A0A8X6PX85</accession>
<evidence type="ECO:0000313" key="2">
    <source>
        <dbReference type="Proteomes" id="UP000887013"/>
    </source>
</evidence>